<protein>
    <submittedName>
        <fullName evidence="4">Oxidoreductase</fullName>
    </submittedName>
</protein>
<name>A0A1S1N0K2_9GAMM</name>
<comment type="caution">
    <text evidence="4">The sequence shown here is derived from an EMBL/GenBank/DDBJ whole genome shotgun (WGS) entry which is preliminary data.</text>
</comment>
<evidence type="ECO:0000313" key="4">
    <source>
        <dbReference type="EMBL" id="OHU92818.1"/>
    </source>
</evidence>
<dbReference type="PANTHER" id="PTHR43708">
    <property type="entry name" value="CONSERVED EXPRESSED OXIDOREDUCTASE (EUROFUNG)"/>
    <property type="match status" value="1"/>
</dbReference>
<keyword evidence="5" id="KW-1185">Reference proteome</keyword>
<sequence length="388" mass="42734">MNKVKMGMVGGGQGAFIGAVHRMAAQLDGQIELVCGVFSSEPQCSFEYGQQLGLNESRCYHHFSQMIEQEAQLPEDERMEFLAIVTPNHLHYSMASKAIEYGFHVICDKPATISLAQVLTLARQLASSNVLYALTYTYTGYPMVKEARHRVQSGELGDLRKIIVSYQQGWLADKNSEHQKQAKWRLDPAQAGPSCCMGDIGVHAANLAEYISGTEITHVCSDLTSAHDNRVLDDDGTVLMKFGETLKGVLLASQVATGEDNNLSISIYGDKASLQWQQQTPNTLTLHFPDSSTQVIRSGIANKSKLAIESMRLPAGHPEGYIEAFANIYRNFAAQIRAKKENRQLSESAMDVPGIAEGIRGMLFIDSVVKASKSAQKWHEVKGENLHD</sequence>
<dbReference type="InterPro" id="IPR055170">
    <property type="entry name" value="GFO_IDH_MocA-like_dom"/>
</dbReference>
<dbReference type="STRING" id="1859457.BET10_05055"/>
<dbReference type="InterPro" id="IPR036291">
    <property type="entry name" value="NAD(P)-bd_dom_sf"/>
</dbReference>
<evidence type="ECO:0000259" key="3">
    <source>
        <dbReference type="Pfam" id="PF22725"/>
    </source>
</evidence>
<reference evidence="4 5" key="1">
    <citation type="submission" date="2016-09" db="EMBL/GenBank/DDBJ databases">
        <title>Pseudoalteromonas amylolytica sp. nov., isolated from the surface seawater.</title>
        <authorList>
            <person name="Wu Y.-H."/>
            <person name="Cheng H."/>
            <person name="Jin X.-B."/>
            <person name="Wang C.-S."/>
            <person name="Xu X.-W."/>
        </authorList>
    </citation>
    <scope>NUCLEOTIDE SEQUENCE [LARGE SCALE GENOMIC DNA]</scope>
    <source>
        <strain evidence="4 5">JW1</strain>
    </source>
</reference>
<dbReference type="SUPFAM" id="SSF51735">
    <property type="entry name" value="NAD(P)-binding Rossmann-fold domains"/>
    <property type="match status" value="1"/>
</dbReference>
<dbReference type="Pfam" id="PF22725">
    <property type="entry name" value="GFO_IDH_MocA_C3"/>
    <property type="match status" value="1"/>
</dbReference>
<dbReference type="Gene3D" id="3.40.50.720">
    <property type="entry name" value="NAD(P)-binding Rossmann-like Domain"/>
    <property type="match status" value="1"/>
</dbReference>
<accession>A0A1S1N0K2</accession>
<dbReference type="EMBL" id="MKJU01000006">
    <property type="protein sequence ID" value="OHU92818.1"/>
    <property type="molecule type" value="Genomic_DNA"/>
</dbReference>
<evidence type="ECO:0000259" key="2">
    <source>
        <dbReference type="Pfam" id="PF01408"/>
    </source>
</evidence>
<feature type="domain" description="Gfo/Idh/MocA-like oxidoreductase N-terminal" evidence="2">
    <location>
        <begin position="5"/>
        <end position="134"/>
    </location>
</feature>
<feature type="domain" description="GFO/IDH/MocA-like oxidoreductase" evidence="3">
    <location>
        <begin position="145"/>
        <end position="274"/>
    </location>
</feature>
<evidence type="ECO:0000256" key="1">
    <source>
        <dbReference type="ARBA" id="ARBA00022729"/>
    </source>
</evidence>
<dbReference type="RefSeq" id="WP_070983378.1">
    <property type="nucleotide sequence ID" value="NZ_MKJU01000006.1"/>
</dbReference>
<dbReference type="GO" id="GO:0000166">
    <property type="term" value="F:nucleotide binding"/>
    <property type="evidence" value="ECO:0007669"/>
    <property type="project" value="InterPro"/>
</dbReference>
<dbReference type="InterPro" id="IPR051317">
    <property type="entry name" value="Gfo/Idh/MocA_oxidoreduct"/>
</dbReference>
<dbReference type="Proteomes" id="UP000179786">
    <property type="component" value="Unassembled WGS sequence"/>
</dbReference>
<organism evidence="4 5">
    <name type="scientific">Pseudoalteromonas amylolytica</name>
    <dbReference type="NCBI Taxonomy" id="1859457"/>
    <lineage>
        <taxon>Bacteria</taxon>
        <taxon>Pseudomonadati</taxon>
        <taxon>Pseudomonadota</taxon>
        <taxon>Gammaproteobacteria</taxon>
        <taxon>Alteromonadales</taxon>
        <taxon>Pseudoalteromonadaceae</taxon>
        <taxon>Pseudoalteromonas</taxon>
    </lineage>
</organism>
<dbReference type="AlphaFoldDB" id="A0A1S1N0K2"/>
<dbReference type="Gene3D" id="3.30.360.10">
    <property type="entry name" value="Dihydrodipicolinate Reductase, domain 2"/>
    <property type="match status" value="1"/>
</dbReference>
<keyword evidence="1" id="KW-0732">Signal</keyword>
<dbReference type="SUPFAM" id="SSF55347">
    <property type="entry name" value="Glyceraldehyde-3-phosphate dehydrogenase-like, C-terminal domain"/>
    <property type="match status" value="1"/>
</dbReference>
<proteinExistence type="predicted"/>
<dbReference type="InterPro" id="IPR000683">
    <property type="entry name" value="Gfo/Idh/MocA-like_OxRdtase_N"/>
</dbReference>
<evidence type="ECO:0000313" key="5">
    <source>
        <dbReference type="Proteomes" id="UP000179786"/>
    </source>
</evidence>
<dbReference type="Pfam" id="PF01408">
    <property type="entry name" value="GFO_IDH_MocA"/>
    <property type="match status" value="1"/>
</dbReference>
<gene>
    <name evidence="4" type="ORF">BET10_05055</name>
</gene>
<dbReference type="OrthoDB" id="9801953at2"/>
<dbReference type="PANTHER" id="PTHR43708:SF3">
    <property type="entry name" value="OXIDOREDUCTASE"/>
    <property type="match status" value="1"/>
</dbReference>